<gene>
    <name evidence="1" type="ORF">IX84_26310</name>
</gene>
<evidence type="ECO:0000313" key="1">
    <source>
        <dbReference type="EMBL" id="KGE85609.1"/>
    </source>
</evidence>
<protein>
    <submittedName>
        <fullName evidence="1">Uncharacterized protein</fullName>
    </submittedName>
</protein>
<accession>A0A098RZM8</accession>
<dbReference type="EMBL" id="JPOS01000084">
    <property type="protein sequence ID" value="KGE85609.1"/>
    <property type="molecule type" value="Genomic_DNA"/>
</dbReference>
<keyword evidence="2" id="KW-1185">Reference proteome</keyword>
<comment type="caution">
    <text evidence="1">The sequence shown here is derived from an EMBL/GenBank/DDBJ whole genome shotgun (WGS) entry which is preliminary data.</text>
</comment>
<name>A0A098RZM8_9BACT</name>
<sequence>MYNPRVINYNDTAYFAGAAISENSRFLYISSYRYIYQYDLEAEDTEGSKVLVAEYDGFESPANFGTRFF</sequence>
<dbReference type="AlphaFoldDB" id="A0A098RZM8"/>
<reference evidence="1 2" key="1">
    <citation type="journal article" date="2014" name="Int. J. Syst. Evol. Microbiol.">
        <title>Phaeodactylibacter xiamenensis gen. nov., sp. nov., a member of the family Saprospiraceae isolated from the marine alga Phaeodactylum tricornutum.</title>
        <authorList>
            <person name="Chen Z.Jr."/>
            <person name="Lei X."/>
            <person name="Lai Q."/>
            <person name="Li Y."/>
            <person name="Zhang B."/>
            <person name="Zhang J."/>
            <person name="Zhang H."/>
            <person name="Yang L."/>
            <person name="Zheng W."/>
            <person name="Tian Y."/>
            <person name="Yu Z."/>
            <person name="Xu H.Jr."/>
            <person name="Zheng T."/>
        </authorList>
    </citation>
    <scope>NUCLEOTIDE SEQUENCE [LARGE SCALE GENOMIC DNA]</scope>
    <source>
        <strain evidence="1 2">KD52</strain>
    </source>
</reference>
<evidence type="ECO:0000313" key="2">
    <source>
        <dbReference type="Proteomes" id="UP000029736"/>
    </source>
</evidence>
<dbReference type="Proteomes" id="UP000029736">
    <property type="component" value="Unassembled WGS sequence"/>
</dbReference>
<proteinExistence type="predicted"/>
<organism evidence="1 2">
    <name type="scientific">Phaeodactylibacter xiamenensis</name>
    <dbReference type="NCBI Taxonomy" id="1524460"/>
    <lineage>
        <taxon>Bacteria</taxon>
        <taxon>Pseudomonadati</taxon>
        <taxon>Bacteroidota</taxon>
        <taxon>Saprospiria</taxon>
        <taxon>Saprospirales</taxon>
        <taxon>Haliscomenobacteraceae</taxon>
        <taxon>Phaeodactylibacter</taxon>
    </lineage>
</organism>